<name>A0A1F7VAM5_9BACT</name>
<evidence type="ECO:0000256" key="1">
    <source>
        <dbReference type="SAM" id="Phobius"/>
    </source>
</evidence>
<feature type="transmembrane region" description="Helical" evidence="1">
    <location>
        <begin position="27"/>
        <end position="45"/>
    </location>
</feature>
<feature type="transmembrane region" description="Helical" evidence="1">
    <location>
        <begin position="85"/>
        <end position="105"/>
    </location>
</feature>
<comment type="caution">
    <text evidence="2">The sequence shown here is derived from an EMBL/GenBank/DDBJ whole genome shotgun (WGS) entry which is preliminary data.</text>
</comment>
<protein>
    <recommendedName>
        <fullName evidence="4">Glycosyltransferase RgtA/B/C/D-like domain-containing protein</fullName>
    </recommendedName>
</protein>
<feature type="transmembrane region" description="Helical" evidence="1">
    <location>
        <begin position="334"/>
        <end position="350"/>
    </location>
</feature>
<feature type="transmembrane region" description="Helical" evidence="1">
    <location>
        <begin position="178"/>
        <end position="199"/>
    </location>
</feature>
<dbReference type="STRING" id="1802407.A3I40_02820"/>
<dbReference type="Proteomes" id="UP000178723">
    <property type="component" value="Unassembled WGS sequence"/>
</dbReference>
<feature type="transmembrane region" description="Helical" evidence="1">
    <location>
        <begin position="143"/>
        <end position="166"/>
    </location>
</feature>
<feature type="transmembrane region" description="Helical" evidence="1">
    <location>
        <begin position="460"/>
        <end position="482"/>
    </location>
</feature>
<keyword evidence="1" id="KW-1133">Transmembrane helix</keyword>
<keyword evidence="1" id="KW-0472">Membrane</keyword>
<dbReference type="AlphaFoldDB" id="A0A1F7VAM5"/>
<proteinExistence type="predicted"/>
<sequence length="729" mass="81746">MHVTYALLSLVLSSLIAINHFFWQSAIIGTILGLCYLIGGGWCLGKRISAKPTVITTIAGILIWVAFLAGLSGLVYRFWNLEPTTVIAIITLAPLITIFLLPRFVPQTAPPHSNDDSITQEASVSENAFGAAPSLRHQWISAWVSHFLIIALAVVLTTAAILLFFYRTGEPLRSPWTVVPPLFFSLIFLANLLALVCGLSATNKRSLSNHWIVLVLLTTISLVVAVIIYKVGYGFDPFVHQATELLIQKNGIVLPKQWYYSGQYGLVITLSAIFQNDVILIDKLLLPIVASLSIPTVLLLSLNKLFDDQRSVFLSVLALLTIPLGWFINTTPQGLGNLILLSIIFMAFAWPREEGQNIKWLLWGLAFVAAIIHPLAGLPAIIFLVFKAVSKQRGIYSRYLTAVLFIVLGAVIPLLFWMQEKVHSTAVPNMISAFSQGVVPTFSGWIYLEQRFNLILDAVYHFEFNLPIIILILAASGIVINYRSKQFKMTLPHLLTVALLVIDGFILNNFLPFRYLIDYERTWYGNRLWEMAMFFLLPYATIALLAFFKKLLEASPTVIMFWVLVLATLRTASVYLTYPRFDTYAYDRGYSPSVYDVEAARAIENEASGPYIVLANQATSAAALREIGFKQYFKRRDAKSAEQIFFYPIPTGGSLYQYYLKMVYEKPSRQTIGEAMSLVGVKEAYFVLNDYWADSQKIATAAKSEADSWKIINGGKIYIFKYTQGQNSQ</sequence>
<feature type="transmembrane region" description="Helical" evidence="1">
    <location>
        <begin position="284"/>
        <end position="302"/>
    </location>
</feature>
<feature type="transmembrane region" description="Helical" evidence="1">
    <location>
        <begin position="494"/>
        <end position="516"/>
    </location>
</feature>
<evidence type="ECO:0000313" key="2">
    <source>
        <dbReference type="EMBL" id="OGL87168.1"/>
    </source>
</evidence>
<feature type="transmembrane region" description="Helical" evidence="1">
    <location>
        <begin position="559"/>
        <end position="578"/>
    </location>
</feature>
<keyword evidence="1" id="KW-0812">Transmembrane</keyword>
<feature type="transmembrane region" description="Helical" evidence="1">
    <location>
        <begin position="57"/>
        <end position="79"/>
    </location>
</feature>
<feature type="transmembrane region" description="Helical" evidence="1">
    <location>
        <begin position="211"/>
        <end position="229"/>
    </location>
</feature>
<feature type="transmembrane region" description="Helical" evidence="1">
    <location>
        <begin position="311"/>
        <end position="328"/>
    </location>
</feature>
<gene>
    <name evidence="2" type="ORF">A3I40_02820</name>
</gene>
<accession>A0A1F7VAM5</accession>
<dbReference type="EMBL" id="MGEP01000037">
    <property type="protein sequence ID" value="OGL87168.1"/>
    <property type="molecule type" value="Genomic_DNA"/>
</dbReference>
<feature type="transmembrane region" description="Helical" evidence="1">
    <location>
        <begin position="528"/>
        <end position="547"/>
    </location>
</feature>
<reference evidence="2 3" key="1">
    <citation type="journal article" date="2016" name="Nat. Commun.">
        <title>Thousands of microbial genomes shed light on interconnected biogeochemical processes in an aquifer system.</title>
        <authorList>
            <person name="Anantharaman K."/>
            <person name="Brown C.T."/>
            <person name="Hug L.A."/>
            <person name="Sharon I."/>
            <person name="Castelle C.J."/>
            <person name="Probst A.J."/>
            <person name="Thomas B.C."/>
            <person name="Singh A."/>
            <person name="Wilkins M.J."/>
            <person name="Karaoz U."/>
            <person name="Brodie E.L."/>
            <person name="Williams K.H."/>
            <person name="Hubbard S.S."/>
            <person name="Banfield J.F."/>
        </authorList>
    </citation>
    <scope>NUCLEOTIDE SEQUENCE [LARGE SCALE GENOMIC DNA]</scope>
</reference>
<feature type="transmembrane region" description="Helical" evidence="1">
    <location>
        <begin position="362"/>
        <end position="386"/>
    </location>
</feature>
<organism evidence="2 3">
    <name type="scientific">Candidatus Uhrbacteria bacterium RIFCSPLOWO2_02_FULL_48_12</name>
    <dbReference type="NCBI Taxonomy" id="1802407"/>
    <lineage>
        <taxon>Bacteria</taxon>
        <taxon>Candidatus Uhriibacteriota</taxon>
    </lineage>
</organism>
<feature type="transmembrane region" description="Helical" evidence="1">
    <location>
        <begin position="398"/>
        <end position="418"/>
    </location>
</feature>
<evidence type="ECO:0000313" key="3">
    <source>
        <dbReference type="Proteomes" id="UP000178723"/>
    </source>
</evidence>
<evidence type="ECO:0008006" key="4">
    <source>
        <dbReference type="Google" id="ProtNLM"/>
    </source>
</evidence>